<comment type="caution">
    <text evidence="2">The sequence shown here is derived from an EMBL/GenBank/DDBJ whole genome shotgun (WGS) entry which is preliminary data.</text>
</comment>
<dbReference type="AlphaFoldDB" id="A0A117R0U1"/>
<evidence type="ECO:0000256" key="1">
    <source>
        <dbReference type="SAM" id="Phobius"/>
    </source>
</evidence>
<evidence type="ECO:0000313" key="3">
    <source>
        <dbReference type="Proteomes" id="UP000053669"/>
    </source>
</evidence>
<dbReference type="RefSeq" id="WP_059208536.1">
    <property type="nucleotide sequence ID" value="NZ_KQ948665.1"/>
</dbReference>
<evidence type="ECO:0008006" key="4">
    <source>
        <dbReference type="Google" id="ProtNLM"/>
    </source>
</evidence>
<name>A0A117R0U1_9ACTN</name>
<organism evidence="2 3">
    <name type="scientific">Streptomyces canus</name>
    <dbReference type="NCBI Taxonomy" id="58343"/>
    <lineage>
        <taxon>Bacteria</taxon>
        <taxon>Bacillati</taxon>
        <taxon>Actinomycetota</taxon>
        <taxon>Actinomycetes</taxon>
        <taxon>Kitasatosporales</taxon>
        <taxon>Streptomycetaceae</taxon>
        <taxon>Streptomyces</taxon>
        <taxon>Streptomyces aurantiacus group</taxon>
    </lineage>
</organism>
<protein>
    <recommendedName>
        <fullName evidence="4">DUF304 domain-containing protein</fullName>
    </recommendedName>
</protein>
<dbReference type="EMBL" id="LMWU01000029">
    <property type="protein sequence ID" value="KUN64680.1"/>
    <property type="molecule type" value="Genomic_DNA"/>
</dbReference>
<feature type="transmembrane region" description="Helical" evidence="1">
    <location>
        <begin position="38"/>
        <end position="55"/>
    </location>
</feature>
<keyword evidence="1" id="KW-0812">Transmembrane</keyword>
<dbReference type="STRING" id="58343.AQJ46_30070"/>
<gene>
    <name evidence="2" type="ORF">AQJ46_30070</name>
</gene>
<evidence type="ECO:0000313" key="2">
    <source>
        <dbReference type="EMBL" id="KUN64680.1"/>
    </source>
</evidence>
<dbReference type="Proteomes" id="UP000053669">
    <property type="component" value="Unassembled WGS sequence"/>
</dbReference>
<keyword evidence="1" id="KW-1133">Transmembrane helix</keyword>
<keyword evidence="1" id="KW-0472">Membrane</keyword>
<accession>A0A117R0U1</accession>
<sequence length="135" mass="14910">MELSPSTLNRLANSALGAIPAAVGVAYATQADGGYSRLVAWAAVIGFAFIAVRGYRLGVTCDNRKATIRGYLRTRVIVREHITAVSDFPAFRWTTRTGRKRWTPITAFMASPSETAGSRLSKERITAKLRRWARH</sequence>
<proteinExistence type="predicted"/>
<reference evidence="2 3" key="1">
    <citation type="submission" date="2015-10" db="EMBL/GenBank/DDBJ databases">
        <title>Draft genome sequence of Streptomyces canus DSM 40017, type strain for the species Streptomyces canus.</title>
        <authorList>
            <person name="Ruckert C."/>
            <person name="Winkler A."/>
            <person name="Kalinowski J."/>
            <person name="Kampfer P."/>
            <person name="Glaeser S."/>
        </authorList>
    </citation>
    <scope>NUCLEOTIDE SEQUENCE [LARGE SCALE GENOMIC DNA]</scope>
    <source>
        <strain evidence="2 3">DSM 40017</strain>
    </source>
</reference>